<dbReference type="HAMAP" id="MF_03006">
    <property type="entry name" value="eIF3g"/>
    <property type="match status" value="1"/>
</dbReference>
<dbReference type="InterPro" id="IPR012677">
    <property type="entry name" value="Nucleotide-bd_a/b_plait_sf"/>
</dbReference>
<dbReference type="FunFam" id="3.30.70.330:FF:000328">
    <property type="entry name" value="Eukaryotic translation initiation factor 3 subunit G"/>
    <property type="match status" value="1"/>
</dbReference>
<proteinExistence type="inferred from homology"/>
<dbReference type="GO" id="GO:0016282">
    <property type="term" value="C:eukaryotic 43S preinitiation complex"/>
    <property type="evidence" value="ECO:0007669"/>
    <property type="project" value="UniProtKB-UniRule"/>
</dbReference>
<dbReference type="Pfam" id="PF12353">
    <property type="entry name" value="eIF3g"/>
    <property type="match status" value="1"/>
</dbReference>
<dbReference type="OrthoDB" id="639027at2759"/>
<gene>
    <name evidence="5 9" type="primary">TIF35</name>
    <name evidence="9" type="ORF">GOMPHAMPRED_000804</name>
</gene>
<dbReference type="PIRSF" id="PIRSF037949">
    <property type="entry name" value="Transl_init_eIF-3_RNA-bind"/>
    <property type="match status" value="1"/>
</dbReference>
<dbReference type="GO" id="GO:0001732">
    <property type="term" value="P:formation of cytoplasmic translation initiation complex"/>
    <property type="evidence" value="ECO:0007669"/>
    <property type="project" value="UniProtKB-UniRule"/>
</dbReference>
<keyword evidence="1 5" id="KW-0963">Cytoplasm</keyword>
<dbReference type="SUPFAM" id="SSF54928">
    <property type="entry name" value="RNA-binding domain, RBD"/>
    <property type="match status" value="1"/>
</dbReference>
<dbReference type="GO" id="GO:0003743">
    <property type="term" value="F:translation initiation factor activity"/>
    <property type="evidence" value="ECO:0007669"/>
    <property type="project" value="UniProtKB-UniRule"/>
</dbReference>
<dbReference type="InterPro" id="IPR017334">
    <property type="entry name" value="eIF3_g"/>
</dbReference>
<evidence type="ECO:0000259" key="8">
    <source>
        <dbReference type="PROSITE" id="PS50102"/>
    </source>
</evidence>
<dbReference type="Pfam" id="PF00076">
    <property type="entry name" value="RRM_1"/>
    <property type="match status" value="1"/>
</dbReference>
<feature type="region of interest" description="Disordered" evidence="7">
    <location>
        <begin position="1"/>
        <end position="30"/>
    </location>
</feature>
<accession>A0A8H3I5E9</accession>
<feature type="domain" description="RRM" evidence="8">
    <location>
        <begin position="216"/>
        <end position="294"/>
    </location>
</feature>
<keyword evidence="4 5" id="KW-0648">Protein biosynthesis</keyword>
<dbReference type="GO" id="GO:0003723">
    <property type="term" value="F:RNA binding"/>
    <property type="evidence" value="ECO:0007669"/>
    <property type="project" value="UniProtKB-UniRule"/>
</dbReference>
<keyword evidence="2 5" id="KW-0396">Initiation factor</keyword>
<dbReference type="PROSITE" id="PS50102">
    <property type="entry name" value="RRM"/>
    <property type="match status" value="1"/>
</dbReference>
<dbReference type="CDD" id="cd12933">
    <property type="entry name" value="eIF3G"/>
    <property type="match status" value="1"/>
</dbReference>
<organism evidence="9 10">
    <name type="scientific">Gomphillus americanus</name>
    <dbReference type="NCBI Taxonomy" id="1940652"/>
    <lineage>
        <taxon>Eukaryota</taxon>
        <taxon>Fungi</taxon>
        <taxon>Dikarya</taxon>
        <taxon>Ascomycota</taxon>
        <taxon>Pezizomycotina</taxon>
        <taxon>Lecanoromycetes</taxon>
        <taxon>OSLEUM clade</taxon>
        <taxon>Ostropomycetidae</taxon>
        <taxon>Ostropales</taxon>
        <taxon>Graphidaceae</taxon>
        <taxon>Gomphilloideae</taxon>
        <taxon>Gomphillus</taxon>
    </lineage>
</organism>
<reference evidence="9" key="1">
    <citation type="submission" date="2021-03" db="EMBL/GenBank/DDBJ databases">
        <authorList>
            <person name="Tagirdzhanova G."/>
        </authorList>
    </citation>
    <scope>NUCLEOTIDE SEQUENCE</scope>
</reference>
<comment type="function">
    <text evidence="5">RNA-binding component of the eukaryotic translation initiation factor 3 (eIF-3) complex, which is involved in protein synthesis of a specialized repertoire of mRNAs and, together with other initiation factors, stimulates binding of mRNA and methionyl-tRNAi to the 40S ribosome. The eIF-3 complex specifically targets and initiates translation of a subset of mRNAs involved in cell proliferation. This subunit can bind 18S rRNA.</text>
</comment>
<feature type="compositionally biased region" description="Basic and acidic residues" evidence="7">
    <location>
        <begin position="1"/>
        <end position="10"/>
    </location>
</feature>
<evidence type="ECO:0000256" key="5">
    <source>
        <dbReference type="HAMAP-Rule" id="MF_03006"/>
    </source>
</evidence>
<evidence type="ECO:0000256" key="4">
    <source>
        <dbReference type="ARBA" id="ARBA00022917"/>
    </source>
</evidence>
<dbReference type="PANTHER" id="PTHR10352">
    <property type="entry name" value="EUKARYOTIC TRANSLATION INITIATION FACTOR 3 SUBUNIT G"/>
    <property type="match status" value="1"/>
</dbReference>
<comment type="subunit">
    <text evidence="5">Component of the eukaryotic translation initiation factor 3 (eIF-3) complex.</text>
</comment>
<comment type="caution">
    <text evidence="9">The sequence shown here is derived from an EMBL/GenBank/DDBJ whole genome shotgun (WGS) entry which is preliminary data.</text>
</comment>
<dbReference type="InterPro" id="IPR000504">
    <property type="entry name" value="RRM_dom"/>
</dbReference>
<dbReference type="InterPro" id="IPR024675">
    <property type="entry name" value="eIF3g_N"/>
</dbReference>
<dbReference type="InterPro" id="IPR034240">
    <property type="entry name" value="eIF3G_RRM"/>
</dbReference>
<dbReference type="Proteomes" id="UP000664169">
    <property type="component" value="Unassembled WGS sequence"/>
</dbReference>
<evidence type="ECO:0000256" key="2">
    <source>
        <dbReference type="ARBA" id="ARBA00022540"/>
    </source>
</evidence>
<dbReference type="Gene3D" id="3.30.70.330">
    <property type="match status" value="1"/>
</dbReference>
<dbReference type="SMART" id="SM00360">
    <property type="entry name" value="RRM"/>
    <property type="match status" value="1"/>
</dbReference>
<dbReference type="CDD" id="cd12408">
    <property type="entry name" value="RRM_eIF3G_like"/>
    <property type="match status" value="1"/>
</dbReference>
<evidence type="ECO:0000313" key="9">
    <source>
        <dbReference type="EMBL" id="CAF9915607.1"/>
    </source>
</evidence>
<dbReference type="AlphaFoldDB" id="A0A8H3I5E9"/>
<dbReference type="EMBL" id="CAJPDQ010000010">
    <property type="protein sequence ID" value="CAF9915607.1"/>
    <property type="molecule type" value="Genomic_DNA"/>
</dbReference>
<comment type="similarity">
    <text evidence="5">Belongs to the eIF-3 subunit G family.</text>
</comment>
<dbReference type="GO" id="GO:0033290">
    <property type="term" value="C:eukaryotic 48S preinitiation complex"/>
    <property type="evidence" value="ECO:0007669"/>
    <property type="project" value="UniProtKB-UniRule"/>
</dbReference>
<evidence type="ECO:0000256" key="1">
    <source>
        <dbReference type="ARBA" id="ARBA00022490"/>
    </source>
</evidence>
<sequence length="296" mass="32505">MANKLAARDWADDDEYEDPTALPKDSTTINKDGTKTVITYSINEAGKKVKTTRRIRTTVIREKVNPRVAERRGWSKFGLEKGHGAGPQSETTSVGENILFKPSITWRKDGKDEVKKEEEESVKDKLRDKKVRCRICEGEHFTARCPFKDTMAPAGEDSQAEGAGAGGGPGEIDDAGRLGTGSGGYVPPHLRKGGATMEGSRMGGGGGGKFERDDLATLRVTNVSEFAEEQDLREMFERFGRVTRVFLAKDRETGRAKGFAFISFADRGDAQKACDKMDGFGYGHLILRVEFAKRAT</sequence>
<keyword evidence="10" id="KW-1185">Reference proteome</keyword>
<dbReference type="GO" id="GO:0005852">
    <property type="term" value="C:eukaryotic translation initiation factor 3 complex"/>
    <property type="evidence" value="ECO:0007669"/>
    <property type="project" value="UniProtKB-UniRule"/>
</dbReference>
<evidence type="ECO:0000256" key="7">
    <source>
        <dbReference type="SAM" id="MobiDB-lite"/>
    </source>
</evidence>
<keyword evidence="3 6" id="KW-0694">RNA-binding</keyword>
<protein>
    <recommendedName>
        <fullName evidence="5">Eukaryotic translation initiation factor 3 subunit G</fullName>
        <shortName evidence="5">eIF3g</shortName>
    </recommendedName>
    <alternativeName>
        <fullName evidence="5">Eukaryotic translation initiation factor 3 RNA-binding subunit</fullName>
        <shortName evidence="5">eIF-3 RNA-binding subunit</shortName>
    </alternativeName>
    <alternativeName>
        <fullName evidence="5">Translation initiation factor eIF3 p33 subunit homolog</fullName>
        <shortName evidence="5">eIF3 p33 homolog</shortName>
    </alternativeName>
</protein>
<feature type="region of interest" description="Disordered" evidence="7">
    <location>
        <begin position="149"/>
        <end position="211"/>
    </location>
</feature>
<comment type="subcellular location">
    <subcellularLocation>
        <location evidence="5">Cytoplasm</location>
    </subcellularLocation>
</comment>
<evidence type="ECO:0000256" key="6">
    <source>
        <dbReference type="PROSITE-ProRule" id="PRU00176"/>
    </source>
</evidence>
<dbReference type="InterPro" id="IPR035979">
    <property type="entry name" value="RBD_domain_sf"/>
</dbReference>
<name>A0A8H3I5E9_9LECA</name>
<evidence type="ECO:0000256" key="3">
    <source>
        <dbReference type="ARBA" id="ARBA00022884"/>
    </source>
</evidence>
<evidence type="ECO:0000313" key="10">
    <source>
        <dbReference type="Proteomes" id="UP000664169"/>
    </source>
</evidence>